<protein>
    <submittedName>
        <fullName evidence="2">Uncharacterized protein</fullName>
    </submittedName>
</protein>
<gene>
    <name evidence="2" type="ORF">K8V01_11290</name>
</gene>
<evidence type="ECO:0000313" key="3">
    <source>
        <dbReference type="Proteomes" id="UP000760668"/>
    </source>
</evidence>
<name>A0A921MNM5_9FIRM</name>
<reference evidence="2" key="1">
    <citation type="journal article" date="2021" name="PeerJ">
        <title>Extensive microbial diversity within the chicken gut microbiome revealed by metagenomics and culture.</title>
        <authorList>
            <person name="Gilroy R."/>
            <person name="Ravi A."/>
            <person name="Getino M."/>
            <person name="Pursley I."/>
            <person name="Horton D.L."/>
            <person name="Alikhan N.F."/>
            <person name="Baker D."/>
            <person name="Gharbi K."/>
            <person name="Hall N."/>
            <person name="Watson M."/>
            <person name="Adriaenssens E.M."/>
            <person name="Foster-Nyarko E."/>
            <person name="Jarju S."/>
            <person name="Secka A."/>
            <person name="Antonio M."/>
            <person name="Oren A."/>
            <person name="Chaudhuri R.R."/>
            <person name="La Ragione R."/>
            <person name="Hildebrand F."/>
            <person name="Pallen M.J."/>
        </authorList>
    </citation>
    <scope>NUCLEOTIDE SEQUENCE</scope>
    <source>
        <strain evidence="2">CHK179-5677</strain>
    </source>
</reference>
<feature type="transmembrane region" description="Helical" evidence="1">
    <location>
        <begin position="12"/>
        <end position="30"/>
    </location>
</feature>
<keyword evidence="1" id="KW-1133">Transmembrane helix</keyword>
<proteinExistence type="predicted"/>
<keyword evidence="1" id="KW-0472">Membrane</keyword>
<dbReference type="EMBL" id="DYUC01000111">
    <property type="protein sequence ID" value="HJG87582.1"/>
    <property type="molecule type" value="Genomic_DNA"/>
</dbReference>
<dbReference type="InterPro" id="IPR054198">
    <property type="entry name" value="DUF6903"/>
</dbReference>
<dbReference type="Proteomes" id="UP000760668">
    <property type="component" value="Unassembled WGS sequence"/>
</dbReference>
<comment type="caution">
    <text evidence="2">The sequence shown here is derived from an EMBL/GenBank/DDBJ whole genome shotgun (WGS) entry which is preliminary data.</text>
</comment>
<evidence type="ECO:0000256" key="1">
    <source>
        <dbReference type="SAM" id="Phobius"/>
    </source>
</evidence>
<organism evidence="2 3">
    <name type="scientific">Pseudoflavonifractor capillosus</name>
    <dbReference type="NCBI Taxonomy" id="106588"/>
    <lineage>
        <taxon>Bacteria</taxon>
        <taxon>Bacillati</taxon>
        <taxon>Bacillota</taxon>
        <taxon>Clostridia</taxon>
        <taxon>Eubacteriales</taxon>
        <taxon>Oscillospiraceae</taxon>
        <taxon>Pseudoflavonifractor</taxon>
    </lineage>
</organism>
<dbReference type="AlphaFoldDB" id="A0A921MNM5"/>
<keyword evidence="1" id="KW-0812">Transmembrane</keyword>
<evidence type="ECO:0000313" key="2">
    <source>
        <dbReference type="EMBL" id="HJG87582.1"/>
    </source>
</evidence>
<dbReference type="Pfam" id="PF21844">
    <property type="entry name" value="DUF6903"/>
    <property type="match status" value="1"/>
</dbReference>
<dbReference type="RefSeq" id="WP_191540515.1">
    <property type="nucleotide sequence ID" value="NZ_DYUC01000111.1"/>
</dbReference>
<feature type="transmembrane region" description="Helical" evidence="1">
    <location>
        <begin position="36"/>
        <end position="56"/>
    </location>
</feature>
<accession>A0A921MNM5</accession>
<reference evidence="2" key="2">
    <citation type="submission" date="2021-09" db="EMBL/GenBank/DDBJ databases">
        <authorList>
            <person name="Gilroy R."/>
        </authorList>
    </citation>
    <scope>NUCLEOTIDE SEQUENCE</scope>
    <source>
        <strain evidence="2">CHK179-5677</strain>
    </source>
</reference>
<sequence length="71" mass="7913">MKFWKEHMPLRISLIAIFVVAGLALVIGGWKMTGQMAGLGIMLVGLVLLLTALLLYNKPFEEPKDKTKKTK</sequence>